<dbReference type="InterPro" id="IPR053946">
    <property type="entry name" value="YscD_ppl_3rd"/>
</dbReference>
<dbReference type="OrthoDB" id="9806163at2"/>
<comment type="caution">
    <text evidence="2">The sequence shown here is derived from an EMBL/GenBank/DDBJ whole genome shotgun (WGS) entry which is preliminary data.</text>
</comment>
<evidence type="ECO:0000313" key="2">
    <source>
        <dbReference type="EMBL" id="KJZ64582.1"/>
    </source>
</evidence>
<accession>A0A0F4V9E7</accession>
<reference evidence="2 3" key="1">
    <citation type="submission" date="2015-03" db="EMBL/GenBank/DDBJ databases">
        <title>Comparative genomics of Pseudomonas insights into diversity of traits involved in vanlence and defense.</title>
        <authorList>
            <person name="Qin Y."/>
        </authorList>
    </citation>
    <scope>NUCLEOTIDE SEQUENCE [LARGE SCALE GENOMIC DNA]</scope>
    <source>
        <strain evidence="2 3">H24</strain>
    </source>
</reference>
<dbReference type="Pfam" id="PF16697">
    <property type="entry name" value="Yop-YscD_cpl"/>
    <property type="match status" value="1"/>
</dbReference>
<dbReference type="PROSITE" id="PS50843">
    <property type="entry name" value="EXPANSIN_CBD"/>
    <property type="match status" value="1"/>
</dbReference>
<organism evidence="2 3">
    <name type="scientific">Pseudomonas fluorescens</name>
    <dbReference type="NCBI Taxonomy" id="294"/>
    <lineage>
        <taxon>Bacteria</taxon>
        <taxon>Pseudomonadati</taxon>
        <taxon>Pseudomonadota</taxon>
        <taxon>Gammaproteobacteria</taxon>
        <taxon>Pseudomonadales</taxon>
        <taxon>Pseudomonadaceae</taxon>
        <taxon>Pseudomonas</taxon>
    </lineage>
</organism>
<evidence type="ECO:0000313" key="3">
    <source>
        <dbReference type="Proteomes" id="UP000033400"/>
    </source>
</evidence>
<dbReference type="CDD" id="cd00060">
    <property type="entry name" value="FHA"/>
    <property type="match status" value="1"/>
</dbReference>
<protein>
    <recommendedName>
        <fullName evidence="1">Expansin-like CBD domain-containing protein</fullName>
    </recommendedName>
</protein>
<sequence length="308" mass="33285">MTALISLSSPSDFRSPALSVVGGVHQGVVLSLDKPLYTLGSALHCDLVLSDADIAKEHLLLRVSDHEVAIEARGGDVLVVGKGAQPVSLLMGSGHRTRLPVEIHIGSVRLSLTQAENPARAAPSARRLTSTREIGWLCLCALTVLLLGGSAFALQDKPDQVLPSVAATPAPLASPMAVTMAQARQWVEQRLQAEDMHSVVLAEAGDQLVAMGSVERSKKSRWSALQQAFDQRFGAQWNLRSSVTVRAEIAAPRVRFQAVWFGNDPYVINDNGKRLFPGAALPDNWVLERIEAHEVVLSRGEERFTLTL</sequence>
<dbReference type="EMBL" id="LACH01000036">
    <property type="protein sequence ID" value="KJZ64582.1"/>
    <property type="molecule type" value="Genomic_DNA"/>
</dbReference>
<dbReference type="Gene3D" id="2.60.200.20">
    <property type="match status" value="1"/>
</dbReference>
<gene>
    <name evidence="2" type="ORF">VD17_17050</name>
</gene>
<dbReference type="Proteomes" id="UP000033400">
    <property type="component" value="Unassembled WGS sequence"/>
</dbReference>
<dbReference type="InterPro" id="IPR008984">
    <property type="entry name" value="SMAD_FHA_dom_sf"/>
</dbReference>
<feature type="domain" description="Expansin-like CBD" evidence="1">
    <location>
        <begin position="194"/>
        <end position="285"/>
    </location>
</feature>
<evidence type="ECO:0000259" key="1">
    <source>
        <dbReference type="PROSITE" id="PS50843"/>
    </source>
</evidence>
<dbReference type="InterPro" id="IPR007117">
    <property type="entry name" value="Expansin_CBD"/>
</dbReference>
<dbReference type="InterPro" id="IPR057770">
    <property type="entry name" value="YscD/Y4YQ_C"/>
</dbReference>
<dbReference type="PATRIC" id="fig|294.133.peg.3017"/>
<proteinExistence type="predicted"/>
<dbReference type="RefSeq" id="WP_046054796.1">
    <property type="nucleotide sequence ID" value="NZ_LACH01000036.1"/>
</dbReference>
<dbReference type="Pfam" id="PF21934">
    <property type="entry name" value="Yop-YscD_ppl_3rd"/>
    <property type="match status" value="1"/>
</dbReference>
<dbReference type="InterPro" id="IPR032030">
    <property type="entry name" value="YscD_cytoplasmic_dom"/>
</dbReference>
<dbReference type="SUPFAM" id="SSF49879">
    <property type="entry name" value="SMAD/FHA domain"/>
    <property type="match status" value="1"/>
</dbReference>
<name>A0A0F4V9E7_PSEFL</name>
<dbReference type="Pfam" id="PF23893">
    <property type="entry name" value="Y4YQ_C"/>
    <property type="match status" value="1"/>
</dbReference>
<dbReference type="AlphaFoldDB" id="A0A0F4V9E7"/>